<name>A0AAJ6YZ53_PAPXU</name>
<evidence type="ECO:0000256" key="1">
    <source>
        <dbReference type="SAM" id="SignalP"/>
    </source>
</evidence>
<proteinExistence type="predicted"/>
<evidence type="ECO:0000313" key="2">
    <source>
        <dbReference type="RefSeq" id="XP_013161805.1"/>
    </source>
</evidence>
<dbReference type="AlphaFoldDB" id="A0AAJ6YZ53"/>
<sequence length="100" mass="11146">MNLRICYVFILLIVAMCELRVSRAVSQSKLHCRRDCSEHCLLYSKMSGACLHRSCQCGGQNLYPRSGRSKAASTLPLGLQPAVSAAWKELRDLFARSLSL</sequence>
<reference evidence="2" key="1">
    <citation type="submission" date="2025-08" db="UniProtKB">
        <authorList>
            <consortium name="RefSeq"/>
        </authorList>
    </citation>
    <scope>IDENTIFICATION</scope>
</reference>
<gene>
    <name evidence="2" type="primary">LOC106113531</name>
</gene>
<dbReference type="GeneID" id="106113531"/>
<dbReference type="RefSeq" id="XP_013161805.1">
    <property type="nucleotide sequence ID" value="XM_013306351.1"/>
</dbReference>
<accession>A0AAJ6YZ53</accession>
<dbReference type="KEGG" id="pxu:106113531"/>
<feature type="signal peptide" evidence="1">
    <location>
        <begin position="1"/>
        <end position="24"/>
    </location>
</feature>
<protein>
    <submittedName>
        <fullName evidence="2">Uncharacterized protein LOC106113531</fullName>
    </submittedName>
</protein>
<feature type="chain" id="PRO_5042543328" evidence="1">
    <location>
        <begin position="25"/>
        <end position="100"/>
    </location>
</feature>
<keyword evidence="1" id="KW-0732">Signal</keyword>
<organism evidence="2">
    <name type="scientific">Papilio xuthus</name>
    <name type="common">Asian swallowtail butterfly</name>
    <dbReference type="NCBI Taxonomy" id="66420"/>
    <lineage>
        <taxon>Eukaryota</taxon>
        <taxon>Metazoa</taxon>
        <taxon>Ecdysozoa</taxon>
        <taxon>Arthropoda</taxon>
        <taxon>Hexapoda</taxon>
        <taxon>Insecta</taxon>
        <taxon>Pterygota</taxon>
        <taxon>Neoptera</taxon>
        <taxon>Endopterygota</taxon>
        <taxon>Lepidoptera</taxon>
        <taxon>Glossata</taxon>
        <taxon>Ditrysia</taxon>
        <taxon>Papilionoidea</taxon>
        <taxon>Papilionidae</taxon>
        <taxon>Papilioninae</taxon>
        <taxon>Papilio</taxon>
    </lineage>
</organism>
<dbReference type="Proteomes" id="UP000694872">
    <property type="component" value="Unplaced"/>
</dbReference>